<name>A0A9W8LTW6_9FUNG</name>
<accession>A0A9W8LTW6</accession>
<dbReference type="AlphaFoldDB" id="A0A9W8LTW6"/>
<dbReference type="Gene3D" id="1.25.40.10">
    <property type="entry name" value="Tetratricopeptide repeat domain"/>
    <property type="match status" value="1"/>
</dbReference>
<evidence type="ECO:0008006" key="4">
    <source>
        <dbReference type="Google" id="ProtNLM"/>
    </source>
</evidence>
<protein>
    <recommendedName>
        <fullName evidence="4">TPR-like protein</fullName>
    </recommendedName>
</protein>
<evidence type="ECO:0000313" key="3">
    <source>
        <dbReference type="Proteomes" id="UP001140094"/>
    </source>
</evidence>
<sequence length="406" mass="44971">MWRALSRFSVPAVARAARGPVVTRQRRVISTFHMDNTPRGKLEPYMSAVKIVSSIAGLVMLGVGGFYIALNRYIDQNWPVPAEVTRKETRKLLRGAAMREHVAPDPRIAYMFLLRALEQIYSDGELAEDSETVQEIVVRLANAAARIGERGPAENMLDVAWGRVVDDKGRLVANPVAKPRRVSDEWRYMQVCRVAEVLGPLQIDGEKYEAAIRTYGTALRAAKYALDQHNSSVNGDERDELLLKHANYVTSLGEAFALSGDIESAKTLLMGVLKELRERQAGQTEYTRSIADMWTCLDAVVMLDLAQIAQRSGQLDESEKWANSGLAVVRKWPGVASCDNCQSHLLAHLAHVAELDADHDSALDIYSTALSHAKKTGADNAHRVEAAVDRLQKALENPNFRGKSKE</sequence>
<gene>
    <name evidence="2" type="ORF">H4R20_002507</name>
</gene>
<dbReference type="EMBL" id="JANBUO010000401">
    <property type="protein sequence ID" value="KAJ2804442.1"/>
    <property type="molecule type" value="Genomic_DNA"/>
</dbReference>
<dbReference type="Proteomes" id="UP001140094">
    <property type="component" value="Unassembled WGS sequence"/>
</dbReference>
<evidence type="ECO:0000313" key="2">
    <source>
        <dbReference type="EMBL" id="KAJ2804442.1"/>
    </source>
</evidence>
<dbReference type="OrthoDB" id="10050400at2759"/>
<keyword evidence="3" id="KW-1185">Reference proteome</keyword>
<reference evidence="2" key="1">
    <citation type="submission" date="2022-07" db="EMBL/GenBank/DDBJ databases">
        <title>Phylogenomic reconstructions and comparative analyses of Kickxellomycotina fungi.</title>
        <authorList>
            <person name="Reynolds N.K."/>
            <person name="Stajich J.E."/>
            <person name="Barry K."/>
            <person name="Grigoriev I.V."/>
            <person name="Crous P."/>
            <person name="Smith M.E."/>
        </authorList>
    </citation>
    <scope>NUCLEOTIDE SEQUENCE</scope>
    <source>
        <strain evidence="2">NRRL 1565</strain>
    </source>
</reference>
<feature type="transmembrane region" description="Helical" evidence="1">
    <location>
        <begin position="48"/>
        <end position="70"/>
    </location>
</feature>
<keyword evidence="1" id="KW-0812">Transmembrane</keyword>
<keyword evidence="1" id="KW-1133">Transmembrane helix</keyword>
<dbReference type="InterPro" id="IPR011990">
    <property type="entry name" value="TPR-like_helical_dom_sf"/>
</dbReference>
<organism evidence="2 3">
    <name type="scientific">Coemansia guatemalensis</name>
    <dbReference type="NCBI Taxonomy" id="2761395"/>
    <lineage>
        <taxon>Eukaryota</taxon>
        <taxon>Fungi</taxon>
        <taxon>Fungi incertae sedis</taxon>
        <taxon>Zoopagomycota</taxon>
        <taxon>Kickxellomycotina</taxon>
        <taxon>Kickxellomycetes</taxon>
        <taxon>Kickxellales</taxon>
        <taxon>Kickxellaceae</taxon>
        <taxon>Coemansia</taxon>
    </lineage>
</organism>
<proteinExistence type="predicted"/>
<comment type="caution">
    <text evidence="2">The sequence shown here is derived from an EMBL/GenBank/DDBJ whole genome shotgun (WGS) entry which is preliminary data.</text>
</comment>
<keyword evidence="1" id="KW-0472">Membrane</keyword>
<evidence type="ECO:0000256" key="1">
    <source>
        <dbReference type="SAM" id="Phobius"/>
    </source>
</evidence>